<gene>
    <name evidence="1" type="ORF">X802_07760</name>
</gene>
<dbReference type="OrthoDB" id="101210at2157"/>
<dbReference type="PATRIC" id="fig|1432656.3.peg.1512"/>
<evidence type="ECO:0000313" key="1">
    <source>
        <dbReference type="EMBL" id="AJC72069.1"/>
    </source>
</evidence>
<dbReference type="AlphaFoldDB" id="A0A0X1KLC3"/>
<dbReference type="InterPro" id="IPR011989">
    <property type="entry name" value="ARM-like"/>
</dbReference>
<dbReference type="STRING" id="1432656.X802_07760"/>
<evidence type="ECO:0000313" key="2">
    <source>
        <dbReference type="Proteomes" id="UP000062043"/>
    </source>
</evidence>
<dbReference type="EMBL" id="CP007140">
    <property type="protein sequence ID" value="AJC72069.1"/>
    <property type="molecule type" value="Genomic_DNA"/>
</dbReference>
<sequence>MSCDIEVLREYLGSWEIKKAIELAQENDECLQMLFKFLHDRDDHIKIRTLLALREVLEVLPNVKKLILVKKFLDDLLRLLKSDNDNLVIHAIRTIGKLIEGVPLPPEKFIKVVRAFTDLLKSGKNEFILIEIPAVLNGMKATSYPPRLMDVVSGLLRENNPRLKAIGLRLLLTIGAHSKSPSILKTLFSEITEILSSESKNDFPLVEFVLDILLEIPNYSMEEELIDEVARVLTAVKNLALREKLILREKAKMVAERLELAIHDYYAQNPEKAKEKIHELLINERFYEAIDLALAVGDTYVLKWLTDVLEKFGKETLKINERVLPGPKYVSVPPEKKAQRYLRLPTLSQFRGTKRSAMRIKLNESASWHRLSEQEPADLEETIKTGNEETLLEVPEKNIKAVLELVNRLKNGGNFEKMDALWALSKIAEQIGPEMADILEPAIGELLKLAHSKKNKWMRQRASKTLAIFASKSREGSKIVRQFLEDYLSGDMERVVPALEFFSYYFERVWDEKTARVILSRLKDYLKTEETRFDALLTLKGIVGLAPPEKAGLFAPFVEVLKEIRESAPPQDKKLAIRILEEIALKVKAWQNEEELDET</sequence>
<dbReference type="Proteomes" id="UP000062043">
    <property type="component" value="Chromosome"/>
</dbReference>
<dbReference type="SUPFAM" id="SSF48371">
    <property type="entry name" value="ARM repeat"/>
    <property type="match status" value="1"/>
</dbReference>
<reference evidence="1 2" key="1">
    <citation type="submission" date="2014-01" db="EMBL/GenBank/DDBJ databases">
        <title>Genome sequencing of Thermococcus guaymasensis.</title>
        <authorList>
            <person name="Zhang X."/>
            <person name="Alvare G."/>
            <person name="Fristensky B."/>
            <person name="Chen L."/>
            <person name="Suen T."/>
            <person name="Chen Q."/>
            <person name="Ma K."/>
        </authorList>
    </citation>
    <scope>NUCLEOTIDE SEQUENCE [LARGE SCALE GENOMIC DNA]</scope>
    <source>
        <strain evidence="1 2">DSM 11113</strain>
    </source>
</reference>
<dbReference type="KEGG" id="tgy:X802_07760"/>
<protein>
    <recommendedName>
        <fullName evidence="3">Condensin complex subunit 1 C-terminal domain-containing protein</fullName>
    </recommendedName>
</protein>
<proteinExistence type="predicted"/>
<dbReference type="RefSeq" id="WP_062372436.1">
    <property type="nucleotide sequence ID" value="NZ_CP007140.1"/>
</dbReference>
<organism evidence="1 2">
    <name type="scientific">Thermococcus guaymasensis DSM 11113</name>
    <dbReference type="NCBI Taxonomy" id="1432656"/>
    <lineage>
        <taxon>Archaea</taxon>
        <taxon>Methanobacteriati</taxon>
        <taxon>Methanobacteriota</taxon>
        <taxon>Thermococci</taxon>
        <taxon>Thermococcales</taxon>
        <taxon>Thermococcaceae</taxon>
        <taxon>Thermococcus</taxon>
    </lineage>
</organism>
<dbReference type="GeneID" id="27135550"/>
<evidence type="ECO:0008006" key="3">
    <source>
        <dbReference type="Google" id="ProtNLM"/>
    </source>
</evidence>
<dbReference type="InterPro" id="IPR016024">
    <property type="entry name" value="ARM-type_fold"/>
</dbReference>
<dbReference type="Gene3D" id="1.25.10.10">
    <property type="entry name" value="Leucine-rich Repeat Variant"/>
    <property type="match status" value="2"/>
</dbReference>
<accession>A0A0X1KLC3</accession>
<keyword evidence="2" id="KW-1185">Reference proteome</keyword>
<name>A0A0X1KLC3_9EURY</name>